<name>A0AAD9LSH0_9STRA</name>
<evidence type="ECO:0000313" key="3">
    <source>
        <dbReference type="EMBL" id="KAK1947933.1"/>
    </source>
</evidence>
<dbReference type="Proteomes" id="UP001259832">
    <property type="component" value="Unassembled WGS sequence"/>
</dbReference>
<dbReference type="AlphaFoldDB" id="A0AAD9LSH0"/>
<dbReference type="Pfam" id="PF23202">
    <property type="entry name" value="PAH_ZNF598"/>
    <property type="match status" value="1"/>
</dbReference>
<feature type="region of interest" description="Disordered" evidence="1">
    <location>
        <begin position="181"/>
        <end position="200"/>
    </location>
</feature>
<reference evidence="3" key="1">
    <citation type="submission" date="2023-08" db="EMBL/GenBank/DDBJ databases">
        <title>Reference Genome Resource for the Citrus Pathogen Phytophthora citrophthora.</title>
        <authorList>
            <person name="Moller H."/>
            <person name="Coetzee B."/>
            <person name="Rose L.J."/>
            <person name="Van Niekerk J.M."/>
        </authorList>
    </citation>
    <scope>NUCLEOTIDE SEQUENCE</scope>
    <source>
        <strain evidence="3">STE-U-9442</strain>
    </source>
</reference>
<accession>A0AAD9LSH0</accession>
<sequence length="603" mass="65394">MASRPLPPGRLGSDIRSPVRPSVALRWTSNVAATSKDPRSPVKRWPPVQTPLQAPVVAAVTSKTVLQPAEEANTAVSAFQSARAVFEAKKTSVVSPPPPPPIRHRLAFHVEKQHSDLSASSCSTLDSESDRKLEESVAVNYEPEPSSPVRLVAKKMEAEFVGATPSKQNDYYPAHSVALSPPKDAQAPPTRENATAVTPSQRAPDIIFTQSEIDPFRLLHPVESVPRLPEEITCVYDRAATEMEKNIKKVVRKLLRKDKVRLEEFKVNSRLFGTDFMDSSAYLDTLIKDFGVIRALQLVPCLLSIQPNLVKSKALLLTAKNYLLRNEDELKRELQLMSSRKITTGINLDKEAMSTAGAVSSTEVLSSVATRKTTSSASDVVYSTSGHSIGGPAQLGPAFSKTTSPGLHPPDLTDVPVLMTGSAQQKANDSTQEVMTKTKAVEQMPTSEAMTHVETPPPLLNIAVSTPIVQEHAPAPVATKYAEVEFTIKAGEDCNLFGETYKPISLEKNKTPQQVEIPTSPLSPASSVHSFDEAESLFGERLSPSSHTSKTRRKSVTWGDTKTVETCDKVSVTKPVKKDAPLLFGLATAAAFESDEDESGFSD</sequence>
<dbReference type="EMBL" id="JASMQC010000001">
    <property type="protein sequence ID" value="KAK1947933.1"/>
    <property type="molecule type" value="Genomic_DNA"/>
</dbReference>
<gene>
    <name evidence="3" type="ORF">P3T76_000223</name>
</gene>
<evidence type="ECO:0000313" key="4">
    <source>
        <dbReference type="Proteomes" id="UP001259832"/>
    </source>
</evidence>
<protein>
    <recommendedName>
        <fullName evidence="2">ZNF598/HEL2 PAH domain-containing protein</fullName>
    </recommendedName>
</protein>
<evidence type="ECO:0000256" key="1">
    <source>
        <dbReference type="SAM" id="MobiDB-lite"/>
    </source>
</evidence>
<evidence type="ECO:0000259" key="2">
    <source>
        <dbReference type="Pfam" id="PF23202"/>
    </source>
</evidence>
<organism evidence="3 4">
    <name type="scientific">Phytophthora citrophthora</name>
    <dbReference type="NCBI Taxonomy" id="4793"/>
    <lineage>
        <taxon>Eukaryota</taxon>
        <taxon>Sar</taxon>
        <taxon>Stramenopiles</taxon>
        <taxon>Oomycota</taxon>
        <taxon>Peronosporomycetes</taxon>
        <taxon>Peronosporales</taxon>
        <taxon>Peronosporaceae</taxon>
        <taxon>Phytophthora</taxon>
    </lineage>
</organism>
<dbReference type="InterPro" id="IPR057634">
    <property type="entry name" value="PAH_ZNF598/HEL2"/>
</dbReference>
<proteinExistence type="predicted"/>
<feature type="domain" description="ZNF598/HEL2 PAH" evidence="2">
    <location>
        <begin position="249"/>
        <end position="318"/>
    </location>
</feature>
<feature type="region of interest" description="Disordered" evidence="1">
    <location>
        <begin position="539"/>
        <end position="558"/>
    </location>
</feature>
<comment type="caution">
    <text evidence="3">The sequence shown here is derived from an EMBL/GenBank/DDBJ whole genome shotgun (WGS) entry which is preliminary data.</text>
</comment>
<keyword evidence="4" id="KW-1185">Reference proteome</keyword>